<keyword evidence="1" id="KW-1133">Transmembrane helix</keyword>
<feature type="transmembrane region" description="Helical" evidence="1">
    <location>
        <begin position="38"/>
        <end position="62"/>
    </location>
</feature>
<dbReference type="Proteomes" id="UP000663802">
    <property type="component" value="Unassembled WGS sequence"/>
</dbReference>
<gene>
    <name evidence="2" type="ORF">CSC2_04330</name>
</gene>
<evidence type="ECO:0000256" key="1">
    <source>
        <dbReference type="SAM" id="Phobius"/>
    </source>
</evidence>
<organism evidence="2 3">
    <name type="scientific">Clostridium zeae</name>
    <dbReference type="NCBI Taxonomy" id="2759022"/>
    <lineage>
        <taxon>Bacteria</taxon>
        <taxon>Bacillati</taxon>
        <taxon>Bacillota</taxon>
        <taxon>Clostridia</taxon>
        <taxon>Eubacteriales</taxon>
        <taxon>Clostridiaceae</taxon>
        <taxon>Clostridium</taxon>
    </lineage>
</organism>
<protein>
    <submittedName>
        <fullName evidence="2">Uncharacterized protein</fullName>
    </submittedName>
</protein>
<dbReference type="EMBL" id="BMBA01000001">
    <property type="protein sequence ID" value="GFZ29907.1"/>
    <property type="molecule type" value="Genomic_DNA"/>
</dbReference>
<sequence length="112" mass="12886">MEQSKFRKLYLLINIPMILLFSIILIAPLSVIDRITDVYYVGIVARIILGIWCVFNGLWAACTDYYSFLKNNKFQKSNKTPKWIWLLILILGIGCIITAFMGYGFNGVKKTI</sequence>
<keyword evidence="1" id="KW-0812">Transmembrane</keyword>
<proteinExistence type="predicted"/>
<comment type="caution">
    <text evidence="2">The sequence shown here is derived from an EMBL/GenBank/DDBJ whole genome shotgun (WGS) entry which is preliminary data.</text>
</comment>
<dbReference type="RefSeq" id="WP_206867908.1">
    <property type="nucleotide sequence ID" value="NZ_BMBA01000001.1"/>
</dbReference>
<keyword evidence="1" id="KW-0472">Membrane</keyword>
<reference evidence="2 3" key="1">
    <citation type="journal article" date="2021" name="Int. J. Syst. Evol. Microbiol.">
        <title>Clostridium zeae sp. nov., isolated from corn silage.</title>
        <authorList>
            <person name="Kobayashi H."/>
            <person name="Tanizawa Y."/>
            <person name="Yagura M."/>
            <person name="Sakamoto M."/>
            <person name="Ohkuma M."/>
            <person name="Tohno M."/>
        </authorList>
    </citation>
    <scope>NUCLEOTIDE SEQUENCE [LARGE SCALE GENOMIC DNA]</scope>
    <source>
        <strain evidence="2 3">CSC2</strain>
    </source>
</reference>
<feature type="transmembrane region" description="Helical" evidence="1">
    <location>
        <begin position="9"/>
        <end position="32"/>
    </location>
</feature>
<evidence type="ECO:0000313" key="2">
    <source>
        <dbReference type="EMBL" id="GFZ29907.1"/>
    </source>
</evidence>
<evidence type="ECO:0000313" key="3">
    <source>
        <dbReference type="Proteomes" id="UP000663802"/>
    </source>
</evidence>
<feature type="transmembrane region" description="Helical" evidence="1">
    <location>
        <begin position="83"/>
        <end position="105"/>
    </location>
</feature>
<accession>A0ABQ1E590</accession>
<keyword evidence="3" id="KW-1185">Reference proteome</keyword>
<name>A0ABQ1E590_9CLOT</name>